<keyword evidence="2" id="KW-1185">Reference proteome</keyword>
<dbReference type="EMBL" id="LT629740">
    <property type="protein sequence ID" value="SDS79014.1"/>
    <property type="molecule type" value="Genomic_DNA"/>
</dbReference>
<reference evidence="1 2" key="1">
    <citation type="submission" date="2016-10" db="EMBL/GenBank/DDBJ databases">
        <authorList>
            <person name="de Groot N.N."/>
        </authorList>
    </citation>
    <scope>NUCLEOTIDE SEQUENCE [LARGE SCALE GENOMIC DNA]</scope>
    <source>
        <strain evidence="1 2">MP1X4</strain>
    </source>
</reference>
<accession>A0A1H1V2M2</accession>
<organism evidence="1 2">
    <name type="scientific">Mucilaginibacter mallensis</name>
    <dbReference type="NCBI Taxonomy" id="652787"/>
    <lineage>
        <taxon>Bacteria</taxon>
        <taxon>Pseudomonadati</taxon>
        <taxon>Bacteroidota</taxon>
        <taxon>Sphingobacteriia</taxon>
        <taxon>Sphingobacteriales</taxon>
        <taxon>Sphingobacteriaceae</taxon>
        <taxon>Mucilaginibacter</taxon>
    </lineage>
</organism>
<proteinExistence type="predicted"/>
<name>A0A1H1V2M2_MUCMA</name>
<sequence>MLHTNQYSILSNSYISVIDYQLFNLPLKLKSFTL</sequence>
<dbReference type="STRING" id="652787.SAMN05216490_1818"/>
<dbReference type="Proteomes" id="UP000199679">
    <property type="component" value="Chromosome I"/>
</dbReference>
<protein>
    <submittedName>
        <fullName evidence="1">Uncharacterized protein</fullName>
    </submittedName>
</protein>
<dbReference type="AlphaFoldDB" id="A0A1H1V2M2"/>
<gene>
    <name evidence="1" type="ORF">SAMN05216490_1818</name>
</gene>
<evidence type="ECO:0000313" key="2">
    <source>
        <dbReference type="Proteomes" id="UP000199679"/>
    </source>
</evidence>
<evidence type="ECO:0000313" key="1">
    <source>
        <dbReference type="EMBL" id="SDS79014.1"/>
    </source>
</evidence>